<dbReference type="Proteomes" id="UP000011571">
    <property type="component" value="Unassembled WGS sequence"/>
</dbReference>
<dbReference type="InterPro" id="IPR018746">
    <property type="entry name" value="DUF2298"/>
</dbReference>
<feature type="transmembrane region" description="Helical" evidence="1">
    <location>
        <begin position="192"/>
        <end position="213"/>
    </location>
</feature>
<protein>
    <recommendedName>
        <fullName evidence="4">YYY membrane protein</fullName>
    </recommendedName>
</protein>
<dbReference type="NCBIfam" id="TIGR03662">
    <property type="entry name" value="Chlor_Arch_YYY"/>
    <property type="match status" value="1"/>
</dbReference>
<dbReference type="PANTHER" id="PTHR10790">
    <property type="entry name" value="TPR-DOMAIN CONTAINING PROTEIN"/>
    <property type="match status" value="1"/>
</dbReference>
<feature type="transmembrane region" description="Helical" evidence="1">
    <location>
        <begin position="424"/>
        <end position="442"/>
    </location>
</feature>
<dbReference type="PATRIC" id="fig|1227459.3.peg.769"/>
<proteinExistence type="predicted"/>
<dbReference type="AlphaFoldDB" id="M0HK48"/>
<keyword evidence="1" id="KW-1133">Transmembrane helix</keyword>
<feature type="transmembrane region" description="Helical" evidence="1">
    <location>
        <begin position="574"/>
        <end position="602"/>
    </location>
</feature>
<feature type="transmembrane region" description="Helical" evidence="1">
    <location>
        <begin position="126"/>
        <end position="143"/>
    </location>
</feature>
<feature type="transmembrane region" description="Helical" evidence="1">
    <location>
        <begin position="488"/>
        <end position="514"/>
    </location>
</feature>
<evidence type="ECO:0000256" key="1">
    <source>
        <dbReference type="SAM" id="Phobius"/>
    </source>
</evidence>
<feature type="transmembrane region" description="Helical" evidence="1">
    <location>
        <begin position="96"/>
        <end position="114"/>
    </location>
</feature>
<comment type="caution">
    <text evidence="2">The sequence shown here is derived from an EMBL/GenBank/DDBJ whole genome shotgun (WGS) entry which is preliminary data.</text>
</comment>
<feature type="transmembrane region" description="Helical" evidence="1">
    <location>
        <begin position="534"/>
        <end position="553"/>
    </location>
</feature>
<gene>
    <name evidence="2" type="ORF">C454_04102</name>
</gene>
<feature type="transmembrane region" description="Helical" evidence="1">
    <location>
        <begin position="391"/>
        <end position="412"/>
    </location>
</feature>
<evidence type="ECO:0000313" key="3">
    <source>
        <dbReference type="Proteomes" id="UP000011571"/>
    </source>
</evidence>
<feature type="transmembrane region" description="Helical" evidence="1">
    <location>
        <begin position="651"/>
        <end position="671"/>
    </location>
</feature>
<feature type="transmembrane region" description="Helical" evidence="1">
    <location>
        <begin position="309"/>
        <end position="332"/>
    </location>
</feature>
<keyword evidence="1" id="KW-0472">Membrane</keyword>
<dbReference type="Pfam" id="PF10060">
    <property type="entry name" value="DUF2298"/>
    <property type="match status" value="1"/>
</dbReference>
<feature type="transmembrane region" description="Helical" evidence="1">
    <location>
        <begin position="614"/>
        <end position="631"/>
    </location>
</feature>
<keyword evidence="3" id="KW-1185">Reference proteome</keyword>
<feature type="transmembrane region" description="Helical" evidence="1">
    <location>
        <begin position="275"/>
        <end position="297"/>
    </location>
</feature>
<accession>M0HK48</accession>
<name>M0HK48_HALGM</name>
<reference evidence="2 3" key="1">
    <citation type="journal article" date="2014" name="PLoS Genet.">
        <title>Phylogenetically driven sequencing of extremely halophilic archaea reveals strategies for static and dynamic osmo-response.</title>
        <authorList>
            <person name="Becker E.A."/>
            <person name="Seitzer P.M."/>
            <person name="Tritt A."/>
            <person name="Larsen D."/>
            <person name="Krusor M."/>
            <person name="Yao A.I."/>
            <person name="Wu D."/>
            <person name="Madern D."/>
            <person name="Eisen J.A."/>
            <person name="Darling A.E."/>
            <person name="Facciotti M.T."/>
        </authorList>
    </citation>
    <scope>NUCLEOTIDE SEQUENCE [LARGE SCALE GENOMIC DNA]</scope>
    <source>
        <strain evidence="3">ATCC 33959 / DSM 4427 / JCM 8863 / NBRC 102184 / NCIMB 2188 / Ma 2.38</strain>
    </source>
</reference>
<sequence>MSDGGEGVEGVERLGPRRVEFDPDHLGVQFLDESVDVGDQTLWVGSIGGDHHPDRLRHARPFTQRGKKRTALFRTGHHKTYCIRGAVIGQMEYALVVRWLLLFAALWAVGLPLATRLFRRLPGRGAGLALPVSLVVLTLPAYYVGHLSFGPVALVAGVGTLLVASAVAGLDLGALRRGDLRLASDLDIDRRAVADAAAVFLVAFLFAVSLRALDPSVHAGGGEKFLDFGLLQSLARASVLPPEDMWFAGEPVRYYYGGHLVSILLARLTATDPSFAYNLALAGFFGFLVTAAFELGRGVAAASGANGRIGGLLSAFFVGFASNLVTAGRFALAALPEGLRRPLARAVAERSQYTVEQVIAGTSNFSYWSASRVIPGTINEFPLFAWLNGDLHAHMMGTPFLLLAAGLAFAYFRTPEEAVGERRLLVAATTLVGALQVVVDTWSFPSVFGVLFLGMVFAPARPWTLFPGRERVRSVVGDDPVAGEVARLVGTVAAVGLAGVVAAVLASPFLLGAVAGGGSARTVEILAPDQRSGFGALALVHGAFLAAFAGYYVRRLGAQDGLGGREWAALLGSFAVLTVVAAVHSFAALALVAPLVAVGWVLLRFADDPRFETVLVVAGAGLVTLVELIYVNEQAGPGRMNTVFKTYMQVWVLWGSAMGAVLAGFVGDAVAASDVSLPRVDLSVRGGAVSVVGVAFVVLLVASTSVYGGLAVAAHADTPRQEETLDATAFAEWWHENESTAITWLDENVEGNPTMLTAPGTTWSATVSDERETVMYGWRGNPESSLTGVPTVAGWAHEVGYRGPDAYYDRVRDVDAMYVGNESTRARLVEQYEVRYVWVGPGERARYGEIETDVAWLTPVHRSGSVTVYEVEEARLP</sequence>
<feature type="transmembrane region" description="Helical" evidence="1">
    <location>
        <begin position="448"/>
        <end position="467"/>
    </location>
</feature>
<evidence type="ECO:0000313" key="2">
    <source>
        <dbReference type="EMBL" id="ELZ83464.1"/>
    </source>
</evidence>
<organism evidence="2 3">
    <name type="scientific">Haloferax gibbonsii (strain ATCC 33959 / DSM 4427 / JCM 8863 / NBRC 102184 / NCIMB 2188 / Ma 2.38)</name>
    <dbReference type="NCBI Taxonomy" id="1227459"/>
    <lineage>
        <taxon>Archaea</taxon>
        <taxon>Methanobacteriati</taxon>
        <taxon>Methanobacteriota</taxon>
        <taxon>Stenosarchaea group</taxon>
        <taxon>Halobacteria</taxon>
        <taxon>Halobacteriales</taxon>
        <taxon>Haloferacaceae</taxon>
        <taxon>Haloferax</taxon>
    </lineage>
</organism>
<dbReference type="EMBL" id="AOLJ01000011">
    <property type="protein sequence ID" value="ELZ83464.1"/>
    <property type="molecule type" value="Genomic_DNA"/>
</dbReference>
<keyword evidence="1" id="KW-0812">Transmembrane</keyword>
<dbReference type="PANTHER" id="PTHR10790:SF51">
    <property type="entry name" value="TETRATRICOPEPTIDE REPEAT PROTEIN"/>
    <property type="match status" value="1"/>
</dbReference>
<evidence type="ECO:0008006" key="4">
    <source>
        <dbReference type="Google" id="ProtNLM"/>
    </source>
</evidence>
<feature type="transmembrane region" description="Helical" evidence="1">
    <location>
        <begin position="149"/>
        <end position="172"/>
    </location>
</feature>
<feature type="transmembrane region" description="Helical" evidence="1">
    <location>
        <begin position="691"/>
        <end position="713"/>
    </location>
</feature>